<keyword evidence="1" id="KW-0472">Membrane</keyword>
<dbReference type="Proteomes" id="UP000521676">
    <property type="component" value="Unassembled WGS sequence"/>
</dbReference>
<sequence>MQDLKDWQDLVIFFLLGLVMGLLAELAARRKIWIPTLQRLMAAVLGIVGGFLGSLVFNDLFGLLNEPILDHVSIVPVLIGTLLLLVPWWLIRSGRTKLSANQKWRKNYWRK</sequence>
<keyword evidence="1" id="KW-1133">Transmembrane helix</keyword>
<keyword evidence="1" id="KW-0812">Transmembrane</keyword>
<reference evidence="3" key="2">
    <citation type="journal article" date="2024" name="Nature">
        <title>Anoxygenic phototroph of the Chloroflexota uses a type I reaction centre.</title>
        <authorList>
            <person name="Tsuji J.M."/>
            <person name="Shaw N.A."/>
            <person name="Nagashima S."/>
            <person name="Venkiteswaran J.J."/>
            <person name="Schiff S.L."/>
            <person name="Watanabe T."/>
            <person name="Fukui M."/>
            <person name="Hanada S."/>
            <person name="Tank M."/>
            <person name="Neufeld J.D."/>
        </authorList>
    </citation>
    <scope>NUCLEOTIDE SEQUENCE</scope>
    <source>
        <strain evidence="3">L227-S17</strain>
    </source>
</reference>
<protein>
    <submittedName>
        <fullName evidence="2">Uncharacterized protein</fullName>
    </submittedName>
</protein>
<dbReference type="EMBL" id="JACATZ010000001">
    <property type="protein sequence ID" value="NWJ46594.1"/>
    <property type="molecule type" value="Genomic_DNA"/>
</dbReference>
<evidence type="ECO:0000313" key="3">
    <source>
        <dbReference type="EMBL" id="WJW65964.1"/>
    </source>
</evidence>
<proteinExistence type="predicted"/>
<dbReference type="AlphaFoldDB" id="A0A8T7LXA4"/>
<organism evidence="2 4">
    <name type="scientific">Candidatus Chlorohelix allophototropha</name>
    <dbReference type="NCBI Taxonomy" id="3003348"/>
    <lineage>
        <taxon>Bacteria</taxon>
        <taxon>Bacillati</taxon>
        <taxon>Chloroflexota</taxon>
        <taxon>Chloroflexia</taxon>
        <taxon>Candidatus Chloroheliales</taxon>
        <taxon>Candidatus Chloroheliaceae</taxon>
        <taxon>Candidatus Chlorohelix</taxon>
    </lineage>
</organism>
<keyword evidence="5" id="KW-1185">Reference proteome</keyword>
<feature type="transmembrane region" description="Helical" evidence="1">
    <location>
        <begin position="12"/>
        <end position="28"/>
    </location>
</feature>
<dbReference type="Proteomes" id="UP001431572">
    <property type="component" value="Chromosome 1"/>
</dbReference>
<dbReference type="RefSeq" id="WP_341467850.1">
    <property type="nucleotide sequence ID" value="NZ_CP128399.1"/>
</dbReference>
<accession>A0A8T7LXA4</accession>
<evidence type="ECO:0000313" key="2">
    <source>
        <dbReference type="EMBL" id="NWJ46594.1"/>
    </source>
</evidence>
<feature type="transmembrane region" description="Helical" evidence="1">
    <location>
        <begin position="73"/>
        <end position="91"/>
    </location>
</feature>
<reference evidence="2 4" key="1">
    <citation type="submission" date="2020-06" db="EMBL/GenBank/DDBJ databases">
        <title>Anoxygenic phototrophic Chloroflexota member uses a Type I reaction center.</title>
        <authorList>
            <person name="Tsuji J.M."/>
            <person name="Shaw N.A."/>
            <person name="Nagashima S."/>
            <person name="Venkiteswaran J."/>
            <person name="Schiff S.L."/>
            <person name="Hanada S."/>
            <person name="Tank M."/>
            <person name="Neufeld J.D."/>
        </authorList>
    </citation>
    <scope>NUCLEOTIDE SEQUENCE [LARGE SCALE GENOMIC DNA]</scope>
    <source>
        <strain evidence="2">L227-S17</strain>
    </source>
</reference>
<gene>
    <name evidence="2" type="ORF">HXX08_12000</name>
    <name evidence="3" type="ORF">OZ401_001744</name>
</gene>
<evidence type="ECO:0000256" key="1">
    <source>
        <dbReference type="SAM" id="Phobius"/>
    </source>
</evidence>
<feature type="transmembrane region" description="Helical" evidence="1">
    <location>
        <begin position="40"/>
        <end position="61"/>
    </location>
</feature>
<evidence type="ECO:0000313" key="4">
    <source>
        <dbReference type="Proteomes" id="UP000521676"/>
    </source>
</evidence>
<evidence type="ECO:0000313" key="5">
    <source>
        <dbReference type="Proteomes" id="UP001431572"/>
    </source>
</evidence>
<dbReference type="EMBL" id="CP128399">
    <property type="protein sequence ID" value="WJW65964.1"/>
    <property type="molecule type" value="Genomic_DNA"/>
</dbReference>
<name>A0A8T7LXA4_9CHLR</name>